<dbReference type="OrthoDB" id="2430083at2759"/>
<proteinExistence type="predicted"/>
<evidence type="ECO:0000313" key="1">
    <source>
        <dbReference type="EMBL" id="GET04416.1"/>
    </source>
</evidence>
<comment type="caution">
    <text evidence="1">The sequence shown here is derived from an EMBL/GenBank/DDBJ whole genome shotgun (WGS) entry which is preliminary data.</text>
</comment>
<evidence type="ECO:0000313" key="2">
    <source>
        <dbReference type="Proteomes" id="UP000615446"/>
    </source>
</evidence>
<gene>
    <name evidence="1" type="ORF">RCL2_003071900</name>
</gene>
<dbReference type="Proteomes" id="UP000615446">
    <property type="component" value="Unassembled WGS sequence"/>
</dbReference>
<organism evidence="1 2">
    <name type="scientific">Rhizophagus clarus</name>
    <dbReference type="NCBI Taxonomy" id="94130"/>
    <lineage>
        <taxon>Eukaryota</taxon>
        <taxon>Fungi</taxon>
        <taxon>Fungi incertae sedis</taxon>
        <taxon>Mucoromycota</taxon>
        <taxon>Glomeromycotina</taxon>
        <taxon>Glomeromycetes</taxon>
        <taxon>Glomerales</taxon>
        <taxon>Glomeraceae</taxon>
        <taxon>Rhizophagus</taxon>
    </lineage>
</organism>
<name>A0A8H3MH63_9GLOM</name>
<accession>A0A8H3MH63</accession>
<sequence>MCDQLFVLLEHLTVILPENFQIIIEELRNKLYFLAHQARKVHLNNQFKAKLLEFDDDGAILVCDYKMRILPKSACEIKKQFFGKLQAFNHWSTDTKQDAWFTASSFDAIFETLNPKPNSFHQEIRKSQPIEGPFIRYIQAQTLPHIGEWSRYSPTDISKLIDESLHKPTPDISTHIKPNLP</sequence>
<dbReference type="AlphaFoldDB" id="A0A8H3MH63"/>
<protein>
    <submittedName>
        <fullName evidence="1">Uncharacterized protein</fullName>
    </submittedName>
</protein>
<reference evidence="1" key="1">
    <citation type="submission" date="2019-10" db="EMBL/GenBank/DDBJ databases">
        <title>Conservation and host-specific expression of non-tandemly repeated heterogenous ribosome RNA gene in arbuscular mycorrhizal fungi.</title>
        <authorList>
            <person name="Maeda T."/>
            <person name="Kobayashi Y."/>
            <person name="Nakagawa T."/>
            <person name="Ezawa T."/>
            <person name="Yamaguchi K."/>
            <person name="Bino T."/>
            <person name="Nishimoto Y."/>
            <person name="Shigenobu S."/>
            <person name="Kawaguchi M."/>
        </authorList>
    </citation>
    <scope>NUCLEOTIDE SEQUENCE</scope>
    <source>
        <strain evidence="1">HR1</strain>
    </source>
</reference>
<dbReference type="EMBL" id="BLAL01000356">
    <property type="protein sequence ID" value="GET04416.1"/>
    <property type="molecule type" value="Genomic_DNA"/>
</dbReference>